<evidence type="ECO:0000256" key="1">
    <source>
        <dbReference type="SAM" id="MobiDB-lite"/>
    </source>
</evidence>
<keyword evidence="3" id="KW-1185">Reference proteome</keyword>
<reference evidence="2 3" key="1">
    <citation type="submission" date="2024-01" db="EMBL/GenBank/DDBJ databases">
        <title>A draft genome for a cacao thread blight-causing isolate of Paramarasmius palmivorus.</title>
        <authorList>
            <person name="Baruah I.K."/>
            <person name="Bukari Y."/>
            <person name="Amoako-Attah I."/>
            <person name="Meinhardt L.W."/>
            <person name="Bailey B.A."/>
            <person name="Cohen S.P."/>
        </authorList>
    </citation>
    <scope>NUCLEOTIDE SEQUENCE [LARGE SCALE GENOMIC DNA]</scope>
    <source>
        <strain evidence="2 3">GH-12</strain>
    </source>
</reference>
<name>A0AAW0DCW7_9AGAR</name>
<proteinExistence type="predicted"/>
<sequence>MRDQEWPGNPNSFQHPKGTITVNQTEAKKLTTPRLDDLDLKTLPRSARPAGTKPLSSGWEMPLTAFDYSRQQVIDLAKRKAEAIGEKFSMGREITPRPPRKRGSTSASREA</sequence>
<feature type="region of interest" description="Disordered" evidence="1">
    <location>
        <begin position="41"/>
        <end position="60"/>
    </location>
</feature>
<dbReference type="AlphaFoldDB" id="A0AAW0DCW7"/>
<evidence type="ECO:0000313" key="3">
    <source>
        <dbReference type="Proteomes" id="UP001383192"/>
    </source>
</evidence>
<feature type="compositionally biased region" description="Polar residues" evidence="1">
    <location>
        <begin position="9"/>
        <end position="25"/>
    </location>
</feature>
<protein>
    <submittedName>
        <fullName evidence="2">Uncharacterized protein</fullName>
    </submittedName>
</protein>
<comment type="caution">
    <text evidence="2">The sequence shown here is derived from an EMBL/GenBank/DDBJ whole genome shotgun (WGS) entry which is preliminary data.</text>
</comment>
<evidence type="ECO:0000313" key="2">
    <source>
        <dbReference type="EMBL" id="KAK7049369.1"/>
    </source>
</evidence>
<organism evidence="2 3">
    <name type="scientific">Paramarasmius palmivorus</name>
    <dbReference type="NCBI Taxonomy" id="297713"/>
    <lineage>
        <taxon>Eukaryota</taxon>
        <taxon>Fungi</taxon>
        <taxon>Dikarya</taxon>
        <taxon>Basidiomycota</taxon>
        <taxon>Agaricomycotina</taxon>
        <taxon>Agaricomycetes</taxon>
        <taxon>Agaricomycetidae</taxon>
        <taxon>Agaricales</taxon>
        <taxon>Marasmiineae</taxon>
        <taxon>Marasmiaceae</taxon>
        <taxon>Paramarasmius</taxon>
    </lineage>
</organism>
<gene>
    <name evidence="2" type="ORF">VNI00_005970</name>
</gene>
<feature type="region of interest" description="Disordered" evidence="1">
    <location>
        <begin position="87"/>
        <end position="111"/>
    </location>
</feature>
<dbReference type="Proteomes" id="UP001383192">
    <property type="component" value="Unassembled WGS sequence"/>
</dbReference>
<dbReference type="EMBL" id="JAYKXP010000017">
    <property type="protein sequence ID" value="KAK7049369.1"/>
    <property type="molecule type" value="Genomic_DNA"/>
</dbReference>
<feature type="region of interest" description="Disordered" evidence="1">
    <location>
        <begin position="1"/>
        <end position="29"/>
    </location>
</feature>
<accession>A0AAW0DCW7</accession>